<reference evidence="1" key="1">
    <citation type="submission" date="2014-09" db="EMBL/GenBank/DDBJ databases">
        <authorList>
            <person name="Magalhaes I.L.F."/>
            <person name="Oliveira U."/>
            <person name="Santos F.R."/>
            <person name="Vidigal T.H.D.A."/>
            <person name="Brescovit A.D."/>
            <person name="Santos A.J."/>
        </authorList>
    </citation>
    <scope>NUCLEOTIDE SEQUENCE</scope>
    <source>
        <tissue evidence="1">Shoot tissue taken approximately 20 cm above the soil surface</tissue>
    </source>
</reference>
<organism evidence="1">
    <name type="scientific">Arundo donax</name>
    <name type="common">Giant reed</name>
    <name type="synonym">Donax arundinaceus</name>
    <dbReference type="NCBI Taxonomy" id="35708"/>
    <lineage>
        <taxon>Eukaryota</taxon>
        <taxon>Viridiplantae</taxon>
        <taxon>Streptophyta</taxon>
        <taxon>Embryophyta</taxon>
        <taxon>Tracheophyta</taxon>
        <taxon>Spermatophyta</taxon>
        <taxon>Magnoliopsida</taxon>
        <taxon>Liliopsida</taxon>
        <taxon>Poales</taxon>
        <taxon>Poaceae</taxon>
        <taxon>PACMAD clade</taxon>
        <taxon>Arundinoideae</taxon>
        <taxon>Arundineae</taxon>
        <taxon>Arundo</taxon>
    </lineage>
</organism>
<accession>A0A0A9U4J8</accession>
<name>A0A0A9U4J8_ARUDO</name>
<evidence type="ECO:0000313" key="1">
    <source>
        <dbReference type="EMBL" id="JAD15877.1"/>
    </source>
</evidence>
<dbReference type="EMBL" id="GBRH01282018">
    <property type="protein sequence ID" value="JAD15877.1"/>
    <property type="molecule type" value="Transcribed_RNA"/>
</dbReference>
<proteinExistence type="predicted"/>
<dbReference type="AlphaFoldDB" id="A0A0A9U4J8"/>
<protein>
    <submittedName>
        <fullName evidence="1">Uncharacterized protein</fullName>
    </submittedName>
</protein>
<sequence>MQVNQTPSKCTTLARFVLASLDPSQASPEPSNQTHPKCIHSRFYQDIIVTK</sequence>
<reference evidence="1" key="2">
    <citation type="journal article" date="2015" name="Data Brief">
        <title>Shoot transcriptome of the giant reed, Arundo donax.</title>
        <authorList>
            <person name="Barrero R.A."/>
            <person name="Guerrero F.D."/>
            <person name="Moolhuijzen P."/>
            <person name="Goolsby J.A."/>
            <person name="Tidwell J."/>
            <person name="Bellgard S.E."/>
            <person name="Bellgard M.I."/>
        </authorList>
    </citation>
    <scope>NUCLEOTIDE SEQUENCE</scope>
    <source>
        <tissue evidence="1">Shoot tissue taken approximately 20 cm above the soil surface</tissue>
    </source>
</reference>